<dbReference type="GO" id="GO:0003677">
    <property type="term" value="F:DNA binding"/>
    <property type="evidence" value="ECO:0007669"/>
    <property type="project" value="InterPro"/>
</dbReference>
<sequence>MSLPTVPDLTIIHERLPKIFPEGTENRNYLIREMAGKTIFVMFYAGAIEGQERWIRPNQVVNMGDSQAVLTGEEERLQWVANSLKRKRIQPSDAWYAENTREPIRDETIKNGLIPCRAVLLREGIATTSSAPRYCLNKVFADLFDADLSANDLEIAIDNWQKNYLNKAALSRIRLLKSGAKIATDAVAVTFPNGEIRMLAPGPSSVIAKAVIEKFAVDFLKTPAVLWLSESGNKVVARDEALATDLGLAIDPSKALPDIILIDLGEDESGDDMLFVFVEVVATDGPINRERKITLTKIALEAGFSEKNLAFLTAFSDRGSPQFRKAISEIAWGSSAWFASEPEHLIVLRDNNPMKLSTKKL</sequence>
<protein>
    <submittedName>
        <fullName evidence="3">Type-2 restriction enzyme AplI</fullName>
        <ecNumber evidence="3">3.1.21.4</ecNumber>
    </submittedName>
</protein>
<proteinExistence type="predicted"/>
<evidence type="ECO:0000259" key="2">
    <source>
        <dbReference type="Pfam" id="PF17728"/>
    </source>
</evidence>
<dbReference type="AlphaFoldDB" id="A0A8B6IWL7"/>
<evidence type="ECO:0000313" key="3">
    <source>
        <dbReference type="EMBL" id="VGQ13805.1"/>
    </source>
</evidence>
<dbReference type="Pfam" id="PF06616">
    <property type="entry name" value="BsuBI_PstI_RE"/>
    <property type="match status" value="1"/>
</dbReference>
<evidence type="ECO:0000313" key="4">
    <source>
        <dbReference type="Proteomes" id="UP000328848"/>
    </source>
</evidence>
<dbReference type="GO" id="GO:0000287">
    <property type="term" value="F:magnesium ion binding"/>
    <property type="evidence" value="ECO:0007669"/>
    <property type="project" value="InterPro"/>
</dbReference>
<reference evidence="3 4" key="1">
    <citation type="submission" date="2019-04" db="EMBL/GenBank/DDBJ databases">
        <authorList>
            <person name="Brisse S."/>
            <person name="Rodrigues C."/>
        </authorList>
    </citation>
    <scope>NUCLEOTIDE SEQUENCE [LARGE SCALE GENOMIC DNA]</scope>
    <source>
        <strain evidence="3">SB5857</strain>
    </source>
</reference>
<dbReference type="EC" id="3.1.21.4" evidence="3"/>
<accession>A0A8B6IWL7</accession>
<dbReference type="InterPro" id="IPR041963">
    <property type="entry name" value="BsuBI/PstI_C_sf"/>
</dbReference>
<dbReference type="InterPro" id="IPR009528">
    <property type="entry name" value="Restrct_endonuc_II_BsuBI_C"/>
</dbReference>
<organism evidence="3 4">
    <name type="scientific">Klebsiella africana</name>
    <dbReference type="NCBI Taxonomy" id="2489010"/>
    <lineage>
        <taxon>Bacteria</taxon>
        <taxon>Pseudomonadati</taxon>
        <taxon>Pseudomonadota</taxon>
        <taxon>Gammaproteobacteria</taxon>
        <taxon>Enterobacterales</taxon>
        <taxon>Enterobacteriaceae</taxon>
        <taxon>Klebsiella/Raoultella group</taxon>
        <taxon>Klebsiella</taxon>
    </lineage>
</organism>
<dbReference type="InterPro" id="IPR041454">
    <property type="entry name" value="BsuBI/PstI_N"/>
</dbReference>
<name>A0A8B6IWL7_9ENTR</name>
<comment type="caution">
    <text evidence="3">The sequence shown here is derived from an EMBL/GenBank/DDBJ whole genome shotgun (WGS) entry which is preliminary data.</text>
</comment>
<dbReference type="EMBL" id="CAAHGQ010000032">
    <property type="protein sequence ID" value="VGQ13805.1"/>
    <property type="molecule type" value="Genomic_DNA"/>
</dbReference>
<dbReference type="GO" id="GO:0009036">
    <property type="term" value="F:type II site-specific deoxyribonuclease activity"/>
    <property type="evidence" value="ECO:0007669"/>
    <property type="project" value="UniProtKB-EC"/>
</dbReference>
<keyword evidence="3" id="KW-0378">Hydrolase</keyword>
<feature type="domain" description="BsuBI/PstI restriction endonuclease" evidence="1">
    <location>
        <begin position="187"/>
        <end position="350"/>
    </location>
</feature>
<dbReference type="Proteomes" id="UP000328848">
    <property type="component" value="Unassembled WGS sequence"/>
</dbReference>
<dbReference type="GO" id="GO:0009307">
    <property type="term" value="P:DNA restriction-modification system"/>
    <property type="evidence" value="ECO:0007669"/>
    <property type="project" value="InterPro"/>
</dbReference>
<dbReference type="InterPro" id="IPR041962">
    <property type="entry name" value="BsuBI/PstI_N_sf"/>
</dbReference>
<dbReference type="Pfam" id="PF17728">
    <property type="entry name" value="BsuBI_PstI_RE_N"/>
    <property type="match status" value="1"/>
</dbReference>
<evidence type="ECO:0000259" key="1">
    <source>
        <dbReference type="Pfam" id="PF06616"/>
    </source>
</evidence>
<dbReference type="Gene3D" id="1.10.10.1820">
    <property type="entry name" value="BsuBI/PstI restriction endonuclease-like"/>
    <property type="match status" value="1"/>
</dbReference>
<gene>
    <name evidence="3" type="primary">aplIR</name>
    <name evidence="3" type="ORF">SB5857_04807</name>
</gene>
<dbReference type="Gene3D" id="3.40.1350.80">
    <property type="match status" value="1"/>
</dbReference>
<dbReference type="RefSeq" id="WP_136033184.1">
    <property type="nucleotide sequence ID" value="NZ_CAAHGQ010000032.1"/>
</dbReference>
<feature type="domain" description="BsuBI/PstI restriction endonuclease HTH" evidence="2">
    <location>
        <begin position="12"/>
        <end position="171"/>
    </location>
</feature>